<comment type="caution">
    <text evidence="2">The sequence shown here is derived from an EMBL/GenBank/DDBJ whole genome shotgun (WGS) entry which is preliminary data.</text>
</comment>
<keyword evidence="3" id="KW-1185">Reference proteome</keyword>
<evidence type="ECO:0000256" key="1">
    <source>
        <dbReference type="SAM" id="Phobius"/>
    </source>
</evidence>
<gene>
    <name evidence="2" type="ORF">MSPICULIGERA_LOCUS10973</name>
</gene>
<accession>A0AA36CNW6</accession>
<keyword evidence="1" id="KW-0812">Transmembrane</keyword>
<keyword evidence="1" id="KW-1133">Transmembrane helix</keyword>
<protein>
    <submittedName>
        <fullName evidence="2">Uncharacterized protein</fullName>
    </submittedName>
</protein>
<dbReference type="Proteomes" id="UP001177023">
    <property type="component" value="Unassembled WGS sequence"/>
</dbReference>
<sequence>MASDRLCGCNVVTAAGIAVSLQLIIDLLCLASGGIILDRFRTWESVYGWPAINATEAAEYQAAGKTLTVQPNYWAQAWVELGMAWYVAFCSFWLFSLLIICLSFKYYRPVFVIPNFMALLVGIFMHLFAFAVLIARVLKVSKNYQTKAYEAVIFIYCMGLILFTFLINLLFLIFISRYHSFLRARYGHQVPKFVQSRPPRTAYPDDNHY</sequence>
<feature type="transmembrane region" description="Helical" evidence="1">
    <location>
        <begin position="116"/>
        <end position="138"/>
    </location>
</feature>
<feature type="non-terminal residue" evidence="2">
    <location>
        <position position="1"/>
    </location>
</feature>
<evidence type="ECO:0000313" key="3">
    <source>
        <dbReference type="Proteomes" id="UP001177023"/>
    </source>
</evidence>
<keyword evidence="1" id="KW-0472">Membrane</keyword>
<feature type="transmembrane region" description="Helical" evidence="1">
    <location>
        <begin position="12"/>
        <end position="37"/>
    </location>
</feature>
<name>A0AA36CNW6_9BILA</name>
<organism evidence="2 3">
    <name type="scientific">Mesorhabditis spiculigera</name>
    <dbReference type="NCBI Taxonomy" id="96644"/>
    <lineage>
        <taxon>Eukaryota</taxon>
        <taxon>Metazoa</taxon>
        <taxon>Ecdysozoa</taxon>
        <taxon>Nematoda</taxon>
        <taxon>Chromadorea</taxon>
        <taxon>Rhabditida</taxon>
        <taxon>Rhabditina</taxon>
        <taxon>Rhabditomorpha</taxon>
        <taxon>Rhabditoidea</taxon>
        <taxon>Rhabditidae</taxon>
        <taxon>Mesorhabditinae</taxon>
        <taxon>Mesorhabditis</taxon>
    </lineage>
</organism>
<dbReference type="AlphaFoldDB" id="A0AA36CNW6"/>
<reference evidence="2" key="1">
    <citation type="submission" date="2023-06" db="EMBL/GenBank/DDBJ databases">
        <authorList>
            <person name="Delattre M."/>
        </authorList>
    </citation>
    <scope>NUCLEOTIDE SEQUENCE</scope>
    <source>
        <strain evidence="2">AF72</strain>
    </source>
</reference>
<feature type="transmembrane region" description="Helical" evidence="1">
    <location>
        <begin position="83"/>
        <end position="104"/>
    </location>
</feature>
<feature type="transmembrane region" description="Helical" evidence="1">
    <location>
        <begin position="153"/>
        <end position="175"/>
    </location>
</feature>
<evidence type="ECO:0000313" key="2">
    <source>
        <dbReference type="EMBL" id="CAJ0572589.1"/>
    </source>
</evidence>
<dbReference type="EMBL" id="CATQJA010002600">
    <property type="protein sequence ID" value="CAJ0572589.1"/>
    <property type="molecule type" value="Genomic_DNA"/>
</dbReference>
<proteinExistence type="predicted"/>